<keyword evidence="6 9" id="KW-1133">Transmembrane helix</keyword>
<dbReference type="InterPro" id="IPR003593">
    <property type="entry name" value="AAA+_ATPase"/>
</dbReference>
<keyword evidence="7 9" id="KW-0472">Membrane</keyword>
<dbReference type="InterPro" id="IPR050352">
    <property type="entry name" value="ABCG_transporters"/>
</dbReference>
<sequence length="688" mass="74746">MLPGQDDAALKAAADGSVPANGAAGTPVGTQDDAVNGAVEAVVEGRVRKGSVVPAGGKTEPAGNVNEDEQTVFGKLDFQPDFKALMKGRKPTSLRWENVYFAVGGRDILKRVDGQVGHNQLCALMGPSGAGKSSLLNTLAGRMSSSKNKELDGSMYVNDEKVNPIKFRRHVAYVLQQDSLVATATALESLEFSARLRLPQSTSSEERTKLVEDLLKSLGLWEVKDTMCGNEMIRGLSGGEMKRVSIGVELVTNPQVLFLDEPTSGLDSYSAFAVVTILKALARSGCAVLCTIHQPSSEIFNLFDKAVVLANGRVMYNGRVKTLPANFERAGLPVPPLTNPADFVMVLSQTKSEKEMPCIDEEKPDHVPVVVSDDARAESSMGVGGTRDGSSIVVPTSSEIGAGRQAPLGVQLEILTIREFRNLFRDKPALIARFGITIFLNVLFGLIFLGAGDVNASEWNLNGHFGALTNCFISALFGAAQPPLLTFPLERVAFLREYSTGTYSGTPYFFSKVMVELPLYFVTSLVILLIQYWMVQFQGNFMILTLEIFLIQIVSASYAFLAGALVNNVQQAQEMAPLIFVPQLLFVGFFRPLEDIPVYIRWVQYLCSLKYGLNLAMISEFGGDRCAGDDNPPAVQTNQTFQCQQLLIGNDADEDLVGFYVGMLIAIFVLFRSGSLVALIYRAKNFTT</sequence>
<dbReference type="Gene3D" id="3.40.50.300">
    <property type="entry name" value="P-loop containing nucleotide triphosphate hydrolases"/>
    <property type="match status" value="1"/>
</dbReference>
<dbReference type="PROSITE" id="PS50893">
    <property type="entry name" value="ABC_TRANSPORTER_2"/>
    <property type="match status" value="1"/>
</dbReference>
<dbReference type="InterPro" id="IPR043926">
    <property type="entry name" value="ABCG_dom"/>
</dbReference>
<dbReference type="Pfam" id="PF00005">
    <property type="entry name" value="ABC_tran"/>
    <property type="match status" value="1"/>
</dbReference>
<dbReference type="InterPro" id="IPR017871">
    <property type="entry name" value="ABC_transporter-like_CS"/>
</dbReference>
<keyword evidence="2" id="KW-0813">Transport</keyword>
<comment type="subcellular location">
    <subcellularLocation>
        <location evidence="1">Membrane</location>
        <topology evidence="1">Multi-pass membrane protein</topology>
    </subcellularLocation>
</comment>
<feature type="transmembrane region" description="Helical" evidence="9">
    <location>
        <begin position="463"/>
        <end position="487"/>
    </location>
</feature>
<keyword evidence="3 9" id="KW-0812">Transmembrane</keyword>
<dbReference type="Pfam" id="PF19055">
    <property type="entry name" value="ABC2_membrane_7"/>
    <property type="match status" value="1"/>
</dbReference>
<evidence type="ECO:0000256" key="8">
    <source>
        <dbReference type="SAM" id="MobiDB-lite"/>
    </source>
</evidence>
<evidence type="ECO:0000313" key="12">
    <source>
        <dbReference type="Proteomes" id="UP001642464"/>
    </source>
</evidence>
<protein>
    <submittedName>
        <fullName evidence="11">ATP-binding cassette sub-family G member 4</fullName>
    </submittedName>
</protein>
<gene>
    <name evidence="11" type="ORF">SCF082_LOCUS48057</name>
</gene>
<feature type="domain" description="ABC transporter" evidence="10">
    <location>
        <begin position="94"/>
        <end position="336"/>
    </location>
</feature>
<proteinExistence type="predicted"/>
<evidence type="ECO:0000259" key="10">
    <source>
        <dbReference type="PROSITE" id="PS50893"/>
    </source>
</evidence>
<dbReference type="GO" id="GO:0005524">
    <property type="term" value="F:ATP binding"/>
    <property type="evidence" value="ECO:0007669"/>
    <property type="project" value="UniProtKB-KW"/>
</dbReference>
<keyword evidence="5 11" id="KW-0067">ATP-binding</keyword>
<evidence type="ECO:0000256" key="1">
    <source>
        <dbReference type="ARBA" id="ARBA00004141"/>
    </source>
</evidence>
<name>A0ABP0RUE4_9DINO</name>
<evidence type="ECO:0000256" key="5">
    <source>
        <dbReference type="ARBA" id="ARBA00022840"/>
    </source>
</evidence>
<dbReference type="InterPro" id="IPR013525">
    <property type="entry name" value="ABC2_TM"/>
</dbReference>
<evidence type="ECO:0000256" key="9">
    <source>
        <dbReference type="SAM" id="Phobius"/>
    </source>
</evidence>
<evidence type="ECO:0000256" key="7">
    <source>
        <dbReference type="ARBA" id="ARBA00023136"/>
    </source>
</evidence>
<dbReference type="PANTHER" id="PTHR48041">
    <property type="entry name" value="ABC TRANSPORTER G FAMILY MEMBER 28"/>
    <property type="match status" value="1"/>
</dbReference>
<dbReference type="InterPro" id="IPR027417">
    <property type="entry name" value="P-loop_NTPase"/>
</dbReference>
<evidence type="ECO:0000256" key="4">
    <source>
        <dbReference type="ARBA" id="ARBA00022741"/>
    </source>
</evidence>
<evidence type="ECO:0000256" key="6">
    <source>
        <dbReference type="ARBA" id="ARBA00022989"/>
    </source>
</evidence>
<dbReference type="EMBL" id="CAXAMM010042074">
    <property type="protein sequence ID" value="CAK9102847.1"/>
    <property type="molecule type" value="Genomic_DNA"/>
</dbReference>
<keyword evidence="4" id="KW-0547">Nucleotide-binding</keyword>
<evidence type="ECO:0000256" key="2">
    <source>
        <dbReference type="ARBA" id="ARBA00022448"/>
    </source>
</evidence>
<feature type="transmembrane region" description="Helical" evidence="9">
    <location>
        <begin position="430"/>
        <end position="451"/>
    </location>
</feature>
<dbReference type="Proteomes" id="UP001642464">
    <property type="component" value="Unassembled WGS sequence"/>
</dbReference>
<evidence type="ECO:0000313" key="11">
    <source>
        <dbReference type="EMBL" id="CAK9102847.1"/>
    </source>
</evidence>
<comment type="caution">
    <text evidence="11">The sequence shown here is derived from an EMBL/GenBank/DDBJ whole genome shotgun (WGS) entry which is preliminary data.</text>
</comment>
<accession>A0ABP0RUE4</accession>
<feature type="region of interest" description="Disordered" evidence="8">
    <location>
        <begin position="1"/>
        <end position="32"/>
    </location>
</feature>
<dbReference type="SMART" id="SM00382">
    <property type="entry name" value="AAA"/>
    <property type="match status" value="1"/>
</dbReference>
<keyword evidence="12" id="KW-1185">Reference proteome</keyword>
<feature type="transmembrane region" description="Helical" evidence="9">
    <location>
        <begin position="541"/>
        <end position="563"/>
    </location>
</feature>
<dbReference type="Pfam" id="PF01061">
    <property type="entry name" value="ABC2_membrane"/>
    <property type="match status" value="1"/>
</dbReference>
<dbReference type="PROSITE" id="PS00211">
    <property type="entry name" value="ABC_TRANSPORTER_1"/>
    <property type="match status" value="1"/>
</dbReference>
<evidence type="ECO:0000256" key="3">
    <source>
        <dbReference type="ARBA" id="ARBA00022692"/>
    </source>
</evidence>
<dbReference type="SUPFAM" id="SSF52540">
    <property type="entry name" value="P-loop containing nucleoside triphosphate hydrolases"/>
    <property type="match status" value="1"/>
</dbReference>
<feature type="transmembrane region" description="Helical" evidence="9">
    <location>
        <begin position="657"/>
        <end position="681"/>
    </location>
</feature>
<organism evidence="11 12">
    <name type="scientific">Durusdinium trenchii</name>
    <dbReference type="NCBI Taxonomy" id="1381693"/>
    <lineage>
        <taxon>Eukaryota</taxon>
        <taxon>Sar</taxon>
        <taxon>Alveolata</taxon>
        <taxon>Dinophyceae</taxon>
        <taxon>Suessiales</taxon>
        <taxon>Symbiodiniaceae</taxon>
        <taxon>Durusdinium</taxon>
    </lineage>
</organism>
<dbReference type="PANTHER" id="PTHR48041:SF139">
    <property type="entry name" value="PROTEIN SCARLET"/>
    <property type="match status" value="1"/>
</dbReference>
<feature type="transmembrane region" description="Helical" evidence="9">
    <location>
        <begin position="517"/>
        <end position="535"/>
    </location>
</feature>
<dbReference type="InterPro" id="IPR003439">
    <property type="entry name" value="ABC_transporter-like_ATP-bd"/>
</dbReference>
<reference evidence="11 12" key="1">
    <citation type="submission" date="2024-02" db="EMBL/GenBank/DDBJ databases">
        <authorList>
            <person name="Chen Y."/>
            <person name="Shah S."/>
            <person name="Dougan E. K."/>
            <person name="Thang M."/>
            <person name="Chan C."/>
        </authorList>
    </citation>
    <scope>NUCLEOTIDE SEQUENCE [LARGE SCALE GENOMIC DNA]</scope>
</reference>